<keyword evidence="2" id="KW-1185">Reference proteome</keyword>
<reference evidence="1 2" key="1">
    <citation type="submission" date="2016-10" db="EMBL/GenBank/DDBJ databases">
        <authorList>
            <person name="de Groot N.N."/>
        </authorList>
    </citation>
    <scope>NUCLEOTIDE SEQUENCE [LARGE SCALE GENOMIC DNA]</scope>
    <source>
        <strain evidence="1 2">DSM 21228</strain>
    </source>
</reference>
<dbReference type="Proteomes" id="UP000199397">
    <property type="component" value="Unassembled WGS sequence"/>
</dbReference>
<organism evidence="1 2">
    <name type="scientific">Thiothrix caldifontis</name>
    <dbReference type="NCBI Taxonomy" id="525918"/>
    <lineage>
        <taxon>Bacteria</taxon>
        <taxon>Pseudomonadati</taxon>
        <taxon>Pseudomonadota</taxon>
        <taxon>Gammaproteobacteria</taxon>
        <taxon>Thiotrichales</taxon>
        <taxon>Thiotrichaceae</taxon>
        <taxon>Thiothrix</taxon>
    </lineage>
</organism>
<dbReference type="STRING" id="525918.SAMN05660964_00983"/>
<gene>
    <name evidence="1" type="ORF">SAMN05660964_00983</name>
</gene>
<accession>A0A1H3YMS9</accession>
<dbReference type="AlphaFoldDB" id="A0A1H3YMS9"/>
<evidence type="ECO:0000313" key="2">
    <source>
        <dbReference type="Proteomes" id="UP000199397"/>
    </source>
</evidence>
<sequence length="151" mass="17368">MDYLIRYMGCNNSLDFDKAIAGNILHRRGYDHLHEDYYDNLDNLSLSQYLRGLFRIGKKYLDGRAATDCKVVYAATALSVMDGVLRSGFLPKLFATFYFDDNKDLFFKDNHMVEDQVEIMTGLVLDQYIESLGGEAYIQDVLSLVDIFFTL</sequence>
<evidence type="ECO:0000313" key="1">
    <source>
        <dbReference type="EMBL" id="SEA12929.1"/>
    </source>
</evidence>
<proteinExistence type="predicted"/>
<dbReference type="EMBL" id="FNQP01000004">
    <property type="protein sequence ID" value="SEA12929.1"/>
    <property type="molecule type" value="Genomic_DNA"/>
</dbReference>
<protein>
    <submittedName>
        <fullName evidence="1">Uncharacterized protein</fullName>
    </submittedName>
</protein>
<name>A0A1H3YMS9_9GAMM</name>